<keyword evidence="8" id="KW-0418">Kinase</keyword>
<feature type="region of interest" description="Disordered" evidence="12">
    <location>
        <begin position="80"/>
        <end position="111"/>
    </location>
</feature>
<dbReference type="KEGG" id="vde:111250809"/>
<evidence type="ECO:0000256" key="4">
    <source>
        <dbReference type="ARBA" id="ARBA00012102"/>
    </source>
</evidence>
<dbReference type="CTD" id="2091"/>
<dbReference type="RefSeq" id="XP_022662323.1">
    <property type="nucleotide sequence ID" value="XM_022806588.1"/>
</dbReference>
<evidence type="ECO:0000256" key="1">
    <source>
        <dbReference type="ARBA" id="ARBA00001206"/>
    </source>
</evidence>
<dbReference type="Proteomes" id="UP000594260">
    <property type="component" value="Unplaced"/>
</dbReference>
<dbReference type="NCBIfam" id="TIGR00555">
    <property type="entry name" value="panK_eukar"/>
    <property type="match status" value="1"/>
</dbReference>
<dbReference type="InParanoid" id="A0A7M7K6E0"/>
<dbReference type="GeneID" id="111250809"/>
<evidence type="ECO:0000256" key="2">
    <source>
        <dbReference type="ARBA" id="ARBA00004496"/>
    </source>
</evidence>
<protein>
    <recommendedName>
        <fullName evidence="4">pantothenate kinase</fullName>
        <ecNumber evidence="4">2.7.1.33</ecNumber>
    </recommendedName>
</protein>
<dbReference type="Gene3D" id="3.30.420.40">
    <property type="match status" value="1"/>
</dbReference>
<name>A0A7M7K6E0_VARDE</name>
<dbReference type="EnsemblMetazoa" id="XM_022806588">
    <property type="protein sequence ID" value="XP_022662323"/>
    <property type="gene ID" value="LOC111250809"/>
</dbReference>
<dbReference type="PANTHER" id="PTHR12280:SF30">
    <property type="entry name" value="FUMBLE"/>
    <property type="match status" value="1"/>
</dbReference>
<dbReference type="OMA" id="WSKGAKQ"/>
<organism evidence="13 14">
    <name type="scientific">Varroa destructor</name>
    <name type="common">Honeybee mite</name>
    <dbReference type="NCBI Taxonomy" id="109461"/>
    <lineage>
        <taxon>Eukaryota</taxon>
        <taxon>Metazoa</taxon>
        <taxon>Ecdysozoa</taxon>
        <taxon>Arthropoda</taxon>
        <taxon>Chelicerata</taxon>
        <taxon>Arachnida</taxon>
        <taxon>Acari</taxon>
        <taxon>Parasitiformes</taxon>
        <taxon>Mesostigmata</taxon>
        <taxon>Gamasina</taxon>
        <taxon>Dermanyssoidea</taxon>
        <taxon>Varroidae</taxon>
        <taxon>Varroa</taxon>
    </lineage>
</organism>
<dbReference type="GO" id="GO:0005634">
    <property type="term" value="C:nucleus"/>
    <property type="evidence" value="ECO:0007669"/>
    <property type="project" value="TreeGrafter"/>
</dbReference>
<keyword evidence="9" id="KW-0067">ATP-binding</keyword>
<dbReference type="Pfam" id="PF03630">
    <property type="entry name" value="Fumble"/>
    <property type="match status" value="1"/>
</dbReference>
<dbReference type="GO" id="GO:0015937">
    <property type="term" value="P:coenzyme A biosynthetic process"/>
    <property type="evidence" value="ECO:0007669"/>
    <property type="project" value="UniProtKB-KW"/>
</dbReference>
<comment type="catalytic activity">
    <reaction evidence="1">
        <text>(R)-pantothenate + ATP = (R)-4'-phosphopantothenate + ADP + H(+)</text>
        <dbReference type="Rhea" id="RHEA:16373"/>
        <dbReference type="ChEBI" id="CHEBI:10986"/>
        <dbReference type="ChEBI" id="CHEBI:15378"/>
        <dbReference type="ChEBI" id="CHEBI:29032"/>
        <dbReference type="ChEBI" id="CHEBI:30616"/>
        <dbReference type="ChEBI" id="CHEBI:456216"/>
        <dbReference type="EC" id="2.7.1.33"/>
    </reaction>
</comment>
<evidence type="ECO:0000256" key="7">
    <source>
        <dbReference type="ARBA" id="ARBA00022741"/>
    </source>
</evidence>
<keyword evidence="5" id="KW-0963">Cytoplasm</keyword>
<reference evidence="13" key="1">
    <citation type="submission" date="2021-01" db="UniProtKB">
        <authorList>
            <consortium name="EnsemblMetazoa"/>
        </authorList>
    </citation>
    <scope>IDENTIFICATION</scope>
</reference>
<dbReference type="EC" id="2.7.1.33" evidence="4"/>
<dbReference type="AlphaFoldDB" id="A0A7M7K6E0"/>
<evidence type="ECO:0000313" key="13">
    <source>
        <dbReference type="EnsemblMetazoa" id="XP_022662323"/>
    </source>
</evidence>
<evidence type="ECO:0000256" key="12">
    <source>
        <dbReference type="SAM" id="MobiDB-lite"/>
    </source>
</evidence>
<keyword evidence="6" id="KW-0808">Transferase</keyword>
<evidence type="ECO:0000256" key="11">
    <source>
        <dbReference type="ARBA" id="ARBA00060870"/>
    </source>
</evidence>
<evidence type="ECO:0000256" key="3">
    <source>
        <dbReference type="ARBA" id="ARBA00005225"/>
    </source>
</evidence>
<dbReference type="InterPro" id="IPR004567">
    <property type="entry name" value="Type_II_PanK"/>
</dbReference>
<keyword evidence="10" id="KW-0173">Coenzyme A biosynthesis</keyword>
<dbReference type="InterPro" id="IPR043129">
    <property type="entry name" value="ATPase_NBD"/>
</dbReference>
<evidence type="ECO:0000256" key="6">
    <source>
        <dbReference type="ARBA" id="ARBA00022679"/>
    </source>
</evidence>
<accession>A0A7M7K6E0</accession>
<dbReference type="GO" id="GO:0004594">
    <property type="term" value="F:pantothenate kinase activity"/>
    <property type="evidence" value="ECO:0007669"/>
    <property type="project" value="UniProtKB-EC"/>
</dbReference>
<comment type="similarity">
    <text evidence="11">Belongs to the type II pantothenate kinase family.</text>
</comment>
<keyword evidence="14" id="KW-1185">Reference proteome</keyword>
<dbReference type="FunFam" id="3.30.420.40:FF:000025">
    <property type="entry name" value="pantothenate kinase 2, mitochondrial"/>
    <property type="match status" value="1"/>
</dbReference>
<evidence type="ECO:0000256" key="9">
    <source>
        <dbReference type="ARBA" id="ARBA00022840"/>
    </source>
</evidence>
<proteinExistence type="inferred from homology"/>
<comment type="pathway">
    <text evidence="3">Cofactor biosynthesis; coenzyme A biosynthesis; CoA from (R)-pantothenate: step 1/5.</text>
</comment>
<evidence type="ECO:0000313" key="14">
    <source>
        <dbReference type="Proteomes" id="UP000594260"/>
    </source>
</evidence>
<evidence type="ECO:0000256" key="10">
    <source>
        <dbReference type="ARBA" id="ARBA00022993"/>
    </source>
</evidence>
<sequence>MRTSAEIQLEDHFKWCAHISQANLNVRTCAPLRAVFSFSGYTLYVGPLPIESSFIELSIMFKWTLRDGFIELVEIKDSDLNMNDDNNKNNNNDSNNNNLSNEQQQQSPVLPRKLEHNSCTERGAQIIVHSSPVHYEPKDVRKFSLTSRFLPPMPPPGADGENAKPPMPWFGMDIGGTLAKLVYFEPTDLGPDETNSEHENLRTIKHYLKSNKAYGKTGKRDTHLEMERCRMGGRVGTLHFIRFPTSEMQAFMALAKSKGIASMATTICATGGGAHFFEEQFREVGKELNLTLHKFDELDSLIRGIHYIEACNPLNECYYFRCPMDSRQCEKVPYDFSNPYPYLVVNIGSGVSILAVYSPTEYKRVTGTSLGGGTFLGLCCLLTGCETFEEAIELAEKGDSQKVDKLVKDIYGGDYPKFDLRADTVASSFGNMNCAWRRKLATKEDLARATLATITNNIGSIARMCAINEGITRVVFVGNFLRVNALSMRMLAYAMHFWSKGTLKALFLEHEGYFGAVGCLMELLKSGN</sequence>
<dbReference type="CDD" id="cd24122">
    <property type="entry name" value="ASKHA_NBD_PanK-II_Pank1-like"/>
    <property type="match status" value="1"/>
</dbReference>
<dbReference type="PANTHER" id="PTHR12280">
    <property type="entry name" value="PANTOTHENATE KINASE"/>
    <property type="match status" value="1"/>
</dbReference>
<feature type="compositionally biased region" description="Low complexity" evidence="12">
    <location>
        <begin position="80"/>
        <end position="101"/>
    </location>
</feature>
<dbReference type="OrthoDB" id="275583at2759"/>
<comment type="subcellular location">
    <subcellularLocation>
        <location evidence="2">Cytoplasm</location>
    </subcellularLocation>
</comment>
<dbReference type="SUPFAM" id="SSF53067">
    <property type="entry name" value="Actin-like ATPase domain"/>
    <property type="match status" value="2"/>
</dbReference>
<dbReference type="GO" id="GO:0005524">
    <property type="term" value="F:ATP binding"/>
    <property type="evidence" value="ECO:0007669"/>
    <property type="project" value="UniProtKB-KW"/>
</dbReference>
<evidence type="ECO:0000256" key="8">
    <source>
        <dbReference type="ARBA" id="ARBA00022777"/>
    </source>
</evidence>
<keyword evidence="7" id="KW-0547">Nucleotide-binding</keyword>
<dbReference type="FunCoup" id="A0A7M7K6E0">
    <property type="interactions" value="2102"/>
</dbReference>
<evidence type="ECO:0000256" key="5">
    <source>
        <dbReference type="ARBA" id="ARBA00022490"/>
    </source>
</evidence>
<dbReference type="GO" id="GO:0005829">
    <property type="term" value="C:cytosol"/>
    <property type="evidence" value="ECO:0007669"/>
    <property type="project" value="TreeGrafter"/>
</dbReference>
<dbReference type="Gene3D" id="3.30.420.510">
    <property type="match status" value="1"/>
</dbReference>